<dbReference type="InterPro" id="IPR041474">
    <property type="entry name" value="NicS_C"/>
</dbReference>
<keyword evidence="1 2" id="KW-0238">DNA-binding</keyword>
<evidence type="ECO:0000256" key="1">
    <source>
        <dbReference type="ARBA" id="ARBA00023125"/>
    </source>
</evidence>
<dbReference type="Proteomes" id="UP000191257">
    <property type="component" value="Plasmid unnamed4"/>
</dbReference>
<dbReference type="EMBL" id="CP020444">
    <property type="protein sequence ID" value="AVI58421.1"/>
    <property type="molecule type" value="Genomic_DNA"/>
</dbReference>
<dbReference type="InterPro" id="IPR050109">
    <property type="entry name" value="HTH-type_TetR-like_transc_reg"/>
</dbReference>
<sequence>MTSQKISRPRKRDAEATKQRILQAALEEFSTHGHSGARVDRVAEGAGVSKPMIYEYFGDKDAIYAAALREAYVRIRQAEKHLDLDALPPEAAIRELVRFTMNHFRRNPWFVSMLAIENLRGGQTIRQVGDAPLIQSVLVERVGEVLKRGIGAGLFRDDIDPVDFYVFIASLCYFPISNTHTLKAVFKLPVDDVWLDKRSADATEMLLGFLRQAS</sequence>
<geneLocation type="plasmid" evidence="4 5">
    <name>unnamed4</name>
</geneLocation>
<dbReference type="InterPro" id="IPR001647">
    <property type="entry name" value="HTH_TetR"/>
</dbReference>
<accession>A0A2P1BUM8</accession>
<dbReference type="Gene3D" id="1.10.357.10">
    <property type="entry name" value="Tetracycline Repressor, domain 2"/>
    <property type="match status" value="1"/>
</dbReference>
<dbReference type="KEGG" id="pye:A6J80_21480"/>
<dbReference type="PROSITE" id="PS50977">
    <property type="entry name" value="HTH_TETR_2"/>
    <property type="match status" value="1"/>
</dbReference>
<evidence type="ECO:0000313" key="5">
    <source>
        <dbReference type="Proteomes" id="UP000191257"/>
    </source>
</evidence>
<name>A0A2P1BUM8_9RHOB</name>
<evidence type="ECO:0000313" key="4">
    <source>
        <dbReference type="EMBL" id="AVI58421.1"/>
    </source>
</evidence>
<protein>
    <submittedName>
        <fullName evidence="4">TetR/AcrR family transcriptional regulator</fullName>
    </submittedName>
</protein>
<feature type="domain" description="HTH tetR-type" evidence="3">
    <location>
        <begin position="15"/>
        <end position="75"/>
    </location>
</feature>
<dbReference type="PANTHER" id="PTHR30328:SF54">
    <property type="entry name" value="HTH-TYPE TRANSCRIPTIONAL REPRESSOR SCO4008"/>
    <property type="match status" value="1"/>
</dbReference>
<keyword evidence="5" id="KW-1185">Reference proteome</keyword>
<dbReference type="InterPro" id="IPR036271">
    <property type="entry name" value="Tet_transcr_reg_TetR-rel_C_sf"/>
</dbReference>
<evidence type="ECO:0000259" key="3">
    <source>
        <dbReference type="PROSITE" id="PS50977"/>
    </source>
</evidence>
<dbReference type="PANTHER" id="PTHR30328">
    <property type="entry name" value="TRANSCRIPTIONAL REPRESSOR"/>
    <property type="match status" value="1"/>
</dbReference>
<dbReference type="SUPFAM" id="SSF48498">
    <property type="entry name" value="Tetracyclin repressor-like, C-terminal domain"/>
    <property type="match status" value="1"/>
</dbReference>
<organism evidence="4 5">
    <name type="scientific">Paracoccus yeei</name>
    <dbReference type="NCBI Taxonomy" id="147645"/>
    <lineage>
        <taxon>Bacteria</taxon>
        <taxon>Pseudomonadati</taxon>
        <taxon>Pseudomonadota</taxon>
        <taxon>Alphaproteobacteria</taxon>
        <taxon>Rhodobacterales</taxon>
        <taxon>Paracoccaceae</taxon>
        <taxon>Paracoccus</taxon>
    </lineage>
</organism>
<dbReference type="RefSeq" id="WP_017467682.1">
    <property type="nucleotide sequence ID" value="NZ_CAWMZI010000005.1"/>
</dbReference>
<reference evidence="4" key="1">
    <citation type="submission" date="2017-12" db="EMBL/GenBank/DDBJ databases">
        <title>FDA dAtabase for Regulatory Grade micrObial Sequences (FDA-ARGOS): Supporting development and validation of Infectious Disease Dx tests.</title>
        <authorList>
            <person name="Campos J."/>
            <person name="Goldberg B."/>
            <person name="Tallon L."/>
            <person name="Sadzewicz L."/>
            <person name="Sengamalay N."/>
            <person name="Ott S."/>
            <person name="Godinez A."/>
            <person name="Nagaraj S."/>
            <person name="Vyas G."/>
            <person name="Aluvathingal J."/>
            <person name="Nadendla S."/>
            <person name="Geyer C."/>
            <person name="Nandy P."/>
            <person name="Hobson J."/>
            <person name="Sichtig H."/>
        </authorList>
    </citation>
    <scope>NUCLEOTIDE SEQUENCE</scope>
    <source>
        <strain evidence="4">FDAARGOS_252</strain>
        <plasmid evidence="4">unnamed4</plasmid>
    </source>
</reference>
<dbReference type="SUPFAM" id="SSF46689">
    <property type="entry name" value="Homeodomain-like"/>
    <property type="match status" value="1"/>
</dbReference>
<gene>
    <name evidence="4" type="ORF">A6J80_21480</name>
</gene>
<proteinExistence type="predicted"/>
<evidence type="ECO:0000256" key="2">
    <source>
        <dbReference type="PROSITE-ProRule" id="PRU00335"/>
    </source>
</evidence>
<dbReference type="Pfam" id="PF17938">
    <property type="entry name" value="TetR_C_29"/>
    <property type="match status" value="1"/>
</dbReference>
<dbReference type="Pfam" id="PF00440">
    <property type="entry name" value="TetR_N"/>
    <property type="match status" value="1"/>
</dbReference>
<keyword evidence="4" id="KW-0614">Plasmid</keyword>
<dbReference type="AlphaFoldDB" id="A0A2P1BUM8"/>
<dbReference type="InterPro" id="IPR009057">
    <property type="entry name" value="Homeodomain-like_sf"/>
</dbReference>
<feature type="DNA-binding region" description="H-T-H motif" evidence="2">
    <location>
        <begin position="38"/>
        <end position="57"/>
    </location>
</feature>
<dbReference type="GO" id="GO:0003677">
    <property type="term" value="F:DNA binding"/>
    <property type="evidence" value="ECO:0007669"/>
    <property type="project" value="UniProtKB-UniRule"/>
</dbReference>
<dbReference type="PRINTS" id="PR00455">
    <property type="entry name" value="HTHTETR"/>
</dbReference>